<feature type="coiled-coil region" evidence="1">
    <location>
        <begin position="126"/>
        <end position="153"/>
    </location>
</feature>
<proteinExistence type="predicted"/>
<sequence>KLGVKRVLETLQDIEKGIGKKADLNSNLESVISENRTSIYGEGNKHIFSNKNHTHFGKMNRSLGKELSRNKVLNLKDWSRKVLNFRDKARPIISMRQEGNDNRGEILDIALNWKPQDSWNQHVNWVADLAWKMEEAKRLKRLEEEQKKMMKLRWLKKLRRFKRKLMKRFQRRQQKWLRRFNVQKRKWLKRFTYFLRPKKPRETEVWEYEWNLRLLRYLDRSGTDRWSTLVKSLGPVQDDGDNKTDVDIVGMNIAYKTVHNKTINTIYRKVIDLIVANKMKENKGNVLAVKPYR</sequence>
<feature type="non-terminal residue" evidence="2">
    <location>
        <position position="1"/>
    </location>
</feature>
<gene>
    <name evidence="2" type="ORF">g.2030</name>
</gene>
<name>A0A1B6E1T0_9HEMI</name>
<keyword evidence="1" id="KW-0175">Coiled coil</keyword>
<dbReference type="AlphaFoldDB" id="A0A1B6E1T0"/>
<evidence type="ECO:0000313" key="2">
    <source>
        <dbReference type="EMBL" id="JAS31847.1"/>
    </source>
</evidence>
<protein>
    <submittedName>
        <fullName evidence="2">Uncharacterized protein</fullName>
    </submittedName>
</protein>
<reference evidence="2" key="1">
    <citation type="submission" date="2015-12" db="EMBL/GenBank/DDBJ databases">
        <title>De novo transcriptome assembly of four potential Pierce s Disease insect vectors from Arizona vineyards.</title>
        <authorList>
            <person name="Tassone E.E."/>
        </authorList>
    </citation>
    <scope>NUCLEOTIDE SEQUENCE</scope>
</reference>
<organism evidence="2">
    <name type="scientific">Clastoptera arizonana</name>
    <name type="common">Arizona spittle bug</name>
    <dbReference type="NCBI Taxonomy" id="38151"/>
    <lineage>
        <taxon>Eukaryota</taxon>
        <taxon>Metazoa</taxon>
        <taxon>Ecdysozoa</taxon>
        <taxon>Arthropoda</taxon>
        <taxon>Hexapoda</taxon>
        <taxon>Insecta</taxon>
        <taxon>Pterygota</taxon>
        <taxon>Neoptera</taxon>
        <taxon>Paraneoptera</taxon>
        <taxon>Hemiptera</taxon>
        <taxon>Auchenorrhyncha</taxon>
        <taxon>Cercopoidea</taxon>
        <taxon>Clastopteridae</taxon>
        <taxon>Clastoptera</taxon>
    </lineage>
</organism>
<evidence type="ECO:0000256" key="1">
    <source>
        <dbReference type="SAM" id="Coils"/>
    </source>
</evidence>
<accession>A0A1B6E1T0</accession>
<dbReference type="EMBL" id="GEDC01005451">
    <property type="protein sequence ID" value="JAS31847.1"/>
    <property type="molecule type" value="Transcribed_RNA"/>
</dbReference>